<reference evidence="2" key="1">
    <citation type="journal article" date="2015" name="Nature">
        <title>Complex archaea that bridge the gap between prokaryotes and eukaryotes.</title>
        <authorList>
            <person name="Spang A."/>
            <person name="Saw J.H."/>
            <person name="Jorgensen S.L."/>
            <person name="Zaremba-Niedzwiedzka K."/>
            <person name="Martijn J."/>
            <person name="Lind A.E."/>
            <person name="van Eijk R."/>
            <person name="Schleper C."/>
            <person name="Guy L."/>
            <person name="Ettema T.J."/>
        </authorList>
    </citation>
    <scope>NUCLEOTIDE SEQUENCE</scope>
</reference>
<organism evidence="2">
    <name type="scientific">marine sediment metagenome</name>
    <dbReference type="NCBI Taxonomy" id="412755"/>
    <lineage>
        <taxon>unclassified sequences</taxon>
        <taxon>metagenomes</taxon>
        <taxon>ecological metagenomes</taxon>
    </lineage>
</organism>
<accession>A0A0F8Z5J3</accession>
<dbReference type="PANTHER" id="PTHR35580:SF1">
    <property type="entry name" value="PHYTASE-LIKE DOMAIN-CONTAINING PROTEIN"/>
    <property type="match status" value="1"/>
</dbReference>
<dbReference type="EMBL" id="LAZR01049703">
    <property type="protein sequence ID" value="KKK89023.1"/>
    <property type="molecule type" value="Genomic_DNA"/>
</dbReference>
<comment type="caution">
    <text evidence="2">The sequence shown here is derived from an EMBL/GenBank/DDBJ whole genome shotgun (WGS) entry which is preliminary data.</text>
</comment>
<feature type="compositionally biased region" description="Low complexity" evidence="1">
    <location>
        <begin position="227"/>
        <end position="237"/>
    </location>
</feature>
<feature type="region of interest" description="Disordered" evidence="1">
    <location>
        <begin position="227"/>
        <end position="246"/>
    </location>
</feature>
<evidence type="ECO:0000256" key="1">
    <source>
        <dbReference type="SAM" id="MobiDB-lite"/>
    </source>
</evidence>
<feature type="non-terminal residue" evidence="2">
    <location>
        <position position="1"/>
    </location>
</feature>
<dbReference type="AlphaFoldDB" id="A0A0F8Z5J3"/>
<sequence>DTVYNGGGDAFVAKVNGAGALLWASFLGGSEQDVGYAIGVDAAGDALIAGRTMSSNFPTPGGFDTSYSGGTYDGFVAKILAVTPVAGDITLNGKVDITDLGALAANWQASGPGIGWGNGDFNWDYVVDITDLGALAANWKSGVTAPLTADASDGQAEAVESATQAVEPLAEPINDGPRQTAAISYVASLTAEPDRRGGALKRPTSSDTREAADSTGIFPAAATTAADLAPPADGLPGRLKESEQPETAALAVEAPARTGSAALEDVDLLAGPALGILAAAI</sequence>
<gene>
    <name evidence="2" type="ORF">LCGC14_2737270</name>
</gene>
<dbReference type="PANTHER" id="PTHR35580">
    <property type="entry name" value="CELL SURFACE GLYCOPROTEIN (S-LAYER PROTEIN)-LIKE PROTEIN"/>
    <property type="match status" value="1"/>
</dbReference>
<evidence type="ECO:0000313" key="2">
    <source>
        <dbReference type="EMBL" id="KKK89023.1"/>
    </source>
</evidence>
<dbReference type="InterPro" id="IPR036439">
    <property type="entry name" value="Dockerin_dom_sf"/>
</dbReference>
<dbReference type="Gene3D" id="1.10.1330.10">
    <property type="entry name" value="Dockerin domain"/>
    <property type="match status" value="1"/>
</dbReference>
<name>A0A0F8Z5J3_9ZZZZ</name>
<dbReference type="SUPFAM" id="SSF63446">
    <property type="entry name" value="Type I dockerin domain"/>
    <property type="match status" value="1"/>
</dbReference>
<protein>
    <submittedName>
        <fullName evidence="2">Uncharacterized protein</fullName>
    </submittedName>
</protein>
<proteinExistence type="predicted"/>
<dbReference type="GO" id="GO:0000272">
    <property type="term" value="P:polysaccharide catabolic process"/>
    <property type="evidence" value="ECO:0007669"/>
    <property type="project" value="InterPro"/>
</dbReference>
<dbReference type="InterPro" id="IPR052918">
    <property type="entry name" value="Motility_Chemotaxis_Reg"/>
</dbReference>